<evidence type="ECO:0000313" key="3">
    <source>
        <dbReference type="Proteomes" id="UP000028547"/>
    </source>
</evidence>
<gene>
    <name evidence="2" type="ORF">Q664_46460</name>
</gene>
<protein>
    <recommendedName>
        <fullName evidence="4">DUF2381 family protein</fullName>
    </recommendedName>
</protein>
<evidence type="ECO:0000313" key="2">
    <source>
        <dbReference type="EMBL" id="KFA87637.1"/>
    </source>
</evidence>
<accession>A0A084SGQ2</accession>
<keyword evidence="1" id="KW-0175">Coiled coil</keyword>
<evidence type="ECO:0000256" key="1">
    <source>
        <dbReference type="SAM" id="Coils"/>
    </source>
</evidence>
<name>A0A084SGQ2_9BACT</name>
<dbReference type="NCBIfam" id="TIGR02268">
    <property type="entry name" value="Myxococcus xanthus paralogous family TIGR02268"/>
    <property type="match status" value="1"/>
</dbReference>
<dbReference type="Pfam" id="PF09544">
    <property type="entry name" value="DUF2381"/>
    <property type="match status" value="1"/>
</dbReference>
<organism evidence="2 3">
    <name type="scientific">Archangium violaceum Cb vi76</name>
    <dbReference type="NCBI Taxonomy" id="1406225"/>
    <lineage>
        <taxon>Bacteria</taxon>
        <taxon>Pseudomonadati</taxon>
        <taxon>Myxococcota</taxon>
        <taxon>Myxococcia</taxon>
        <taxon>Myxococcales</taxon>
        <taxon>Cystobacterineae</taxon>
        <taxon>Archangiaceae</taxon>
        <taxon>Archangium</taxon>
    </lineage>
</organism>
<dbReference type="AlphaFoldDB" id="A0A084SGQ2"/>
<dbReference type="Proteomes" id="UP000028547">
    <property type="component" value="Unassembled WGS sequence"/>
</dbReference>
<dbReference type="EMBL" id="JPMI01000353">
    <property type="protein sequence ID" value="KFA87637.1"/>
    <property type="molecule type" value="Genomic_DNA"/>
</dbReference>
<feature type="coiled-coil region" evidence="1">
    <location>
        <begin position="83"/>
        <end position="117"/>
    </location>
</feature>
<dbReference type="InterPro" id="IPR011754">
    <property type="entry name" value="Mxa_paralog_2268"/>
</dbReference>
<comment type="caution">
    <text evidence="2">The sequence shown here is derived from an EMBL/GenBank/DDBJ whole genome shotgun (WGS) entry which is preliminary data.</text>
</comment>
<evidence type="ECO:0008006" key="4">
    <source>
        <dbReference type="Google" id="ProtNLM"/>
    </source>
</evidence>
<sequence>MTNFVFDAPVKVDLQDEVRFLEVTQGRSTLNLLPPPDLMIGERIRLTALLGDEVHQQRVTFSLVAHPDRATHQVEVYRDQRSRDSLRQELAQEQTTNQNLRDELGQTRDRLEQLQLMLAQSGGLRDLIATGAISSSGIQFQELKKEKFAPPKEVITYEWGNGYRSDNTIAAEVWLVNLSSEPWTATTGALVDAHGRELTGLKIRQDHPIAPNSRGSVIVEADARRSEGRGELTLSLRDGSSRGITIPGLVFP</sequence>
<proteinExistence type="predicted"/>
<reference evidence="2 3" key="1">
    <citation type="submission" date="2014-07" db="EMBL/GenBank/DDBJ databases">
        <title>Draft Genome Sequence of Gephyronic Acid Producer, Cystobacter violaceus Strain Cb vi76.</title>
        <authorList>
            <person name="Stevens D.C."/>
            <person name="Young J."/>
            <person name="Carmichael R."/>
            <person name="Tan J."/>
            <person name="Taylor R.E."/>
        </authorList>
    </citation>
    <scope>NUCLEOTIDE SEQUENCE [LARGE SCALE GENOMIC DNA]</scope>
    <source>
        <strain evidence="2 3">Cb vi76</strain>
    </source>
</reference>